<proteinExistence type="predicted"/>
<protein>
    <submittedName>
        <fullName evidence="1">Uncharacterized protein</fullName>
    </submittedName>
</protein>
<dbReference type="AlphaFoldDB" id="A0A0E9SKM4"/>
<organism evidence="1">
    <name type="scientific">Anguilla anguilla</name>
    <name type="common">European freshwater eel</name>
    <name type="synonym">Muraena anguilla</name>
    <dbReference type="NCBI Taxonomy" id="7936"/>
    <lineage>
        <taxon>Eukaryota</taxon>
        <taxon>Metazoa</taxon>
        <taxon>Chordata</taxon>
        <taxon>Craniata</taxon>
        <taxon>Vertebrata</taxon>
        <taxon>Euteleostomi</taxon>
        <taxon>Actinopterygii</taxon>
        <taxon>Neopterygii</taxon>
        <taxon>Teleostei</taxon>
        <taxon>Anguilliformes</taxon>
        <taxon>Anguillidae</taxon>
        <taxon>Anguilla</taxon>
    </lineage>
</organism>
<dbReference type="EMBL" id="GBXM01066815">
    <property type="protein sequence ID" value="JAH41762.1"/>
    <property type="molecule type" value="Transcribed_RNA"/>
</dbReference>
<evidence type="ECO:0000313" key="1">
    <source>
        <dbReference type="EMBL" id="JAH41762.1"/>
    </source>
</evidence>
<accession>A0A0E9SKM4</accession>
<reference evidence="1" key="2">
    <citation type="journal article" date="2015" name="Fish Shellfish Immunol.">
        <title>Early steps in the European eel (Anguilla anguilla)-Vibrio vulnificus interaction in the gills: Role of the RtxA13 toxin.</title>
        <authorList>
            <person name="Callol A."/>
            <person name="Pajuelo D."/>
            <person name="Ebbesson L."/>
            <person name="Teles M."/>
            <person name="MacKenzie S."/>
            <person name="Amaro C."/>
        </authorList>
    </citation>
    <scope>NUCLEOTIDE SEQUENCE</scope>
</reference>
<sequence>MNVILCKWTSSCGQTASTPRTSSTASPA</sequence>
<reference evidence="1" key="1">
    <citation type="submission" date="2014-11" db="EMBL/GenBank/DDBJ databases">
        <authorList>
            <person name="Amaro Gonzalez C."/>
        </authorList>
    </citation>
    <scope>NUCLEOTIDE SEQUENCE</scope>
</reference>
<name>A0A0E9SKM4_ANGAN</name>